<gene>
    <name evidence="1" type="ORF">PtA15_18A42</name>
</gene>
<proteinExistence type="predicted"/>
<evidence type="ECO:0000313" key="1">
    <source>
        <dbReference type="EMBL" id="WAQ92986.1"/>
    </source>
</evidence>
<accession>A0ABY7D6J3</accession>
<reference evidence="1" key="1">
    <citation type="submission" date="2022-10" db="EMBL/GenBank/DDBJ databases">
        <title>Puccinia triticina Genome sequencing and assembly.</title>
        <authorList>
            <person name="Li C."/>
        </authorList>
    </citation>
    <scope>NUCLEOTIDE SEQUENCE</scope>
    <source>
        <strain evidence="1">Pt15</strain>
    </source>
</reference>
<organism evidence="1 2">
    <name type="scientific">Puccinia triticina</name>
    <dbReference type="NCBI Taxonomy" id="208348"/>
    <lineage>
        <taxon>Eukaryota</taxon>
        <taxon>Fungi</taxon>
        <taxon>Dikarya</taxon>
        <taxon>Basidiomycota</taxon>
        <taxon>Pucciniomycotina</taxon>
        <taxon>Pucciniomycetes</taxon>
        <taxon>Pucciniales</taxon>
        <taxon>Pucciniaceae</taxon>
        <taxon>Puccinia</taxon>
    </lineage>
</organism>
<protein>
    <submittedName>
        <fullName evidence="1">Uncharacterized protein</fullName>
    </submittedName>
</protein>
<dbReference type="EMBL" id="CP110438">
    <property type="protein sequence ID" value="WAQ92986.1"/>
    <property type="molecule type" value="Genomic_DNA"/>
</dbReference>
<dbReference type="RefSeq" id="XP_053028541.1">
    <property type="nucleotide sequence ID" value="XM_053164967.1"/>
</dbReference>
<keyword evidence="2" id="KW-1185">Reference proteome</keyword>
<sequence>MPHQLASTVARTFLKRSARSTLSSVVEMIKWLSWKSLDNIGVTLKSSLNPRERGSRVCRIREIVVPLA</sequence>
<evidence type="ECO:0000313" key="2">
    <source>
        <dbReference type="Proteomes" id="UP001164743"/>
    </source>
</evidence>
<dbReference type="Proteomes" id="UP001164743">
    <property type="component" value="Chromosome 18A"/>
</dbReference>
<dbReference type="GeneID" id="77805851"/>
<name>A0ABY7D6J3_9BASI</name>